<sequence>MAVKIFYRQLLLLLKKILPDSDGGILGNGNHQPGLNIKEKRTDQIHSPQAQANQQQTPAIAFSHVIIHHNAVDSGAGNTDGSGSQGKKNHQGQQPGFIS</sequence>
<comment type="caution">
    <text evidence="2">The sequence shown here is derived from an EMBL/GenBank/DDBJ whole genome shotgun (WGS) entry which is preliminary data.</text>
</comment>
<evidence type="ECO:0000313" key="2">
    <source>
        <dbReference type="EMBL" id="MPN43853.1"/>
    </source>
</evidence>
<proteinExistence type="predicted"/>
<feature type="region of interest" description="Disordered" evidence="1">
    <location>
        <begin position="71"/>
        <end position="99"/>
    </location>
</feature>
<protein>
    <submittedName>
        <fullName evidence="2">Uncharacterized protein</fullName>
    </submittedName>
</protein>
<name>A0A645I8W6_9ZZZZ</name>
<evidence type="ECO:0000256" key="1">
    <source>
        <dbReference type="SAM" id="MobiDB-lite"/>
    </source>
</evidence>
<accession>A0A645I8W6</accession>
<dbReference type="AlphaFoldDB" id="A0A645I8W6"/>
<gene>
    <name evidence="2" type="ORF">SDC9_191414</name>
</gene>
<feature type="compositionally biased region" description="Polar residues" evidence="1">
    <location>
        <begin position="85"/>
        <end position="99"/>
    </location>
</feature>
<reference evidence="2" key="1">
    <citation type="submission" date="2019-08" db="EMBL/GenBank/DDBJ databases">
        <authorList>
            <person name="Kucharzyk K."/>
            <person name="Murdoch R.W."/>
            <person name="Higgins S."/>
            <person name="Loffler F."/>
        </authorList>
    </citation>
    <scope>NUCLEOTIDE SEQUENCE</scope>
</reference>
<organism evidence="2">
    <name type="scientific">bioreactor metagenome</name>
    <dbReference type="NCBI Taxonomy" id="1076179"/>
    <lineage>
        <taxon>unclassified sequences</taxon>
        <taxon>metagenomes</taxon>
        <taxon>ecological metagenomes</taxon>
    </lineage>
</organism>
<dbReference type="EMBL" id="VSSQ01102536">
    <property type="protein sequence ID" value="MPN43853.1"/>
    <property type="molecule type" value="Genomic_DNA"/>
</dbReference>